<proteinExistence type="predicted"/>
<dbReference type="PROSITE" id="PS51257">
    <property type="entry name" value="PROKAR_LIPOPROTEIN"/>
    <property type="match status" value="1"/>
</dbReference>
<dbReference type="InterPro" id="IPR025743">
    <property type="entry name" value="TssM1_N"/>
</dbReference>
<dbReference type="PANTHER" id="PTHR36153:SF1">
    <property type="entry name" value="TYPE VI SECRETION SYSTEM COMPONENT TSSM1"/>
    <property type="match status" value="1"/>
</dbReference>
<comment type="caution">
    <text evidence="3">The sequence shown here is derived from an EMBL/GenBank/DDBJ whole genome shotgun (WGS) entry which is preliminary data.</text>
</comment>
<keyword evidence="1" id="KW-0472">Membrane</keyword>
<feature type="domain" description="Type VI secretion system component TssM1 N-terminal" evidence="2">
    <location>
        <begin position="181"/>
        <end position="414"/>
    </location>
</feature>
<dbReference type="Pfam" id="PF14331">
    <property type="entry name" value="IcmF-related_N"/>
    <property type="match status" value="1"/>
</dbReference>
<feature type="transmembrane region" description="Helical" evidence="1">
    <location>
        <begin position="412"/>
        <end position="433"/>
    </location>
</feature>
<evidence type="ECO:0000313" key="3">
    <source>
        <dbReference type="EMBL" id="GFO66908.1"/>
    </source>
</evidence>
<dbReference type="InterPro" id="IPR027417">
    <property type="entry name" value="P-loop_NTPase"/>
</dbReference>
<evidence type="ECO:0000259" key="2">
    <source>
        <dbReference type="Pfam" id="PF14331"/>
    </source>
</evidence>
<keyword evidence="1" id="KW-1133">Transmembrane helix</keyword>
<feature type="transmembrane region" description="Helical" evidence="1">
    <location>
        <begin position="12"/>
        <end position="30"/>
    </location>
</feature>
<dbReference type="CDD" id="cd00882">
    <property type="entry name" value="Ras_like_GTPase"/>
    <property type="match status" value="1"/>
</dbReference>
<name>A0A6V8N2Z6_9BACT</name>
<feature type="transmembrane region" description="Helical" evidence="1">
    <location>
        <begin position="36"/>
        <end position="57"/>
    </location>
</feature>
<keyword evidence="1" id="KW-0812">Transmembrane</keyword>
<dbReference type="Proteomes" id="UP000587586">
    <property type="component" value="Unassembled WGS sequence"/>
</dbReference>
<evidence type="ECO:0000256" key="1">
    <source>
        <dbReference type="SAM" id="Phobius"/>
    </source>
</evidence>
<dbReference type="PANTHER" id="PTHR36153">
    <property type="entry name" value="INNER MEMBRANE PROTEIN-RELATED"/>
    <property type="match status" value="1"/>
</dbReference>
<evidence type="ECO:0000313" key="4">
    <source>
        <dbReference type="Proteomes" id="UP000587586"/>
    </source>
</evidence>
<reference evidence="4" key="1">
    <citation type="submission" date="2020-06" db="EMBL/GenBank/DDBJ databases">
        <title>Draft genomic sequecing of Geomonas sp. Red745.</title>
        <authorList>
            <person name="Itoh H."/>
            <person name="Xu Z.X."/>
            <person name="Ushijima N."/>
            <person name="Masuda Y."/>
            <person name="Shiratori Y."/>
            <person name="Senoo K."/>
        </authorList>
    </citation>
    <scope>NUCLEOTIDE SEQUENCE [LARGE SCALE GENOMIC DNA]</scope>
    <source>
        <strain evidence="4">Red745</strain>
    </source>
</reference>
<organism evidence="3 4">
    <name type="scientific">Geomonas limicola</name>
    <dbReference type="NCBI Taxonomy" id="2740186"/>
    <lineage>
        <taxon>Bacteria</taxon>
        <taxon>Pseudomonadati</taxon>
        <taxon>Thermodesulfobacteriota</taxon>
        <taxon>Desulfuromonadia</taxon>
        <taxon>Geobacterales</taxon>
        <taxon>Geobacteraceae</taxon>
        <taxon>Geomonas</taxon>
    </lineage>
</organism>
<dbReference type="RefSeq" id="WP_183359432.1">
    <property type="nucleotide sequence ID" value="NZ_BLXZ01000001.1"/>
</dbReference>
<dbReference type="AlphaFoldDB" id="A0A6V8N2Z6"/>
<gene>
    <name evidence="3" type="primary">tssM</name>
    <name evidence="3" type="ORF">GMLC_04870</name>
</gene>
<keyword evidence="4" id="KW-1185">Reference proteome</keyword>
<dbReference type="InterPro" id="IPR053156">
    <property type="entry name" value="T6SS_TssM-like"/>
</dbReference>
<dbReference type="Gene3D" id="3.40.50.300">
    <property type="entry name" value="P-loop containing nucleotide triphosphate hydrolases"/>
    <property type="match status" value="1"/>
</dbReference>
<sequence length="1128" mass="122695">MQALRGTFGTSLRWFLTGTLLFLTGCAFALVVAWPWWVGACLALTTLGLALGVLILVRFWRRRRGAPVAEEPESADTRAALEAKDADLRSVEHWFAAGVAALRRTQLKRLGNPLDALPWYLVLGPTGAGKSTALKEARLAAPIPEPTWQEESAAPWNWSFLERAVLLDLPGCYASATGSAAHRHKWHRLVALLARHRKKPVNGVLLMVGADHLWEATAEQLEEDALTVRQRIDELMGSGRVRIPVYLVVTRCDLIPGFGDLSRLLPPGRLGEPMGELVREPAAPNLVVAGLVEALQERLRSLRPVLLARAAADPARSAVFELPEAFGQLQLGLENFAGHCFGTSPYRETPLLRGIFFTASALEAAPGPDASAGQRRCGLFLHDLLGSLIPADQAGLRHTESWLRWRRGTWRLALGGTLALSLALSGLLTFSFVKNLEVLRSLGGLAAVSPSSGSTPGGAARLERFRQGIVEVEAQNRAWWLPRLGLTASLKVEEDLKGRYCREFRQTVLNPLDEQLQSTAEPALPSSSDADYGRRVMYLVRRANLVRQALLVRTPEQLARLPQPDFVPLQGPTSASGVQLATLYRYYIAWNRDRGAVGEELARLQGSVKRQLAARGGRLEWCLAYLEQDGGIPGVTLKEFWGGSREFSAAPTVAGPCTGQGRQAVAALLDELETTLPDRQEFARTRGAFLTWYQGKRWEAWYRFAAQFGQGSRRLAGRTEWQQVAARMATDQGPYFALVNRIEREVGTDGQAPDWLATVREFGRIRREAQTTAGVNRMAETGKLVLTTVRKSAGQQAGAERLEAEVATARAGRDYLEALAALAAASASRSESFRLLAQAYQEDPATGTSSLAGALRAAARLKKGLPQGGGDTLAATLVSGPLDYLLGYLRREGASQLQELWEEQVLAATQGLSGQQAAALLLGPDGAVWRFVKGPAAPFLTASLSGFRLRELTGASLPIDAALLRYLGKGVETRAAVAALAKPVSYPVGIRGLPTDSNRDAKVRPHATRLELLCSGSSQQLVNQNYPVARTFQWSPENCSDVTLQIEVGDLVLTRHYPGAQGLPDFLRDVQGGRRSFPAHEFPSEQQALKRLGVKTITVNYQITGSAPLLRQAVVLSGQAPRVIAQGW</sequence>
<protein>
    <submittedName>
        <fullName evidence="3">Type VI secretion system protein ImpL</fullName>
    </submittedName>
</protein>
<accession>A0A6V8N2Z6</accession>
<dbReference type="EMBL" id="BLXZ01000001">
    <property type="protein sequence ID" value="GFO66908.1"/>
    <property type="molecule type" value="Genomic_DNA"/>
</dbReference>
<dbReference type="SUPFAM" id="SSF52540">
    <property type="entry name" value="P-loop containing nucleoside triphosphate hydrolases"/>
    <property type="match status" value="1"/>
</dbReference>